<dbReference type="PANTHER" id="PTHR43022:SF1">
    <property type="entry name" value="PROTEIN SMF"/>
    <property type="match status" value="1"/>
</dbReference>
<dbReference type="STRING" id="471852.Tcur_3415"/>
<dbReference type="RefSeq" id="WP_012853737.1">
    <property type="nucleotide sequence ID" value="NC_013510.1"/>
</dbReference>
<keyword evidence="4" id="KW-1185">Reference proteome</keyword>
<feature type="domain" description="Smf/DprA SLOG" evidence="2">
    <location>
        <begin position="87"/>
        <end position="300"/>
    </location>
</feature>
<protein>
    <submittedName>
        <fullName evidence="3">DNA protecting protein DprA</fullName>
    </submittedName>
</protein>
<dbReference type="OrthoDB" id="9785707at2"/>
<evidence type="ECO:0000313" key="3">
    <source>
        <dbReference type="EMBL" id="ACY98953.1"/>
    </source>
</evidence>
<comment type="similarity">
    <text evidence="1">Belongs to the DprA/Smf family.</text>
</comment>
<evidence type="ECO:0000256" key="1">
    <source>
        <dbReference type="ARBA" id="ARBA00006525"/>
    </source>
</evidence>
<dbReference type="HOGENOM" id="CLU_029601_2_1_11"/>
<dbReference type="InterPro" id="IPR003488">
    <property type="entry name" value="DprA"/>
</dbReference>
<evidence type="ECO:0000259" key="2">
    <source>
        <dbReference type="Pfam" id="PF02481"/>
    </source>
</evidence>
<dbReference type="InterPro" id="IPR057666">
    <property type="entry name" value="DrpA_SLOG"/>
</dbReference>
<accession>D1AB10</accession>
<dbReference type="GO" id="GO:0009294">
    <property type="term" value="P:DNA-mediated transformation"/>
    <property type="evidence" value="ECO:0007669"/>
    <property type="project" value="InterPro"/>
</dbReference>
<dbReference type="InterPro" id="IPR036390">
    <property type="entry name" value="WH_DNA-bd_sf"/>
</dbReference>
<dbReference type="EMBL" id="CP001738">
    <property type="protein sequence ID" value="ACY98953.1"/>
    <property type="molecule type" value="Genomic_DNA"/>
</dbReference>
<dbReference type="NCBIfam" id="TIGR00732">
    <property type="entry name" value="dprA"/>
    <property type="match status" value="1"/>
</dbReference>
<dbReference type="SUPFAM" id="SSF102405">
    <property type="entry name" value="MCP/YpsA-like"/>
    <property type="match status" value="1"/>
</dbReference>
<reference evidence="3 4" key="1">
    <citation type="journal article" date="2011" name="Stand. Genomic Sci.">
        <title>Complete genome sequence of Thermomonospora curvata type strain (B9).</title>
        <authorList>
            <person name="Chertkov O."/>
            <person name="Sikorski J."/>
            <person name="Nolan M."/>
            <person name="Lapidus A."/>
            <person name="Lucas S."/>
            <person name="Del Rio T.G."/>
            <person name="Tice H."/>
            <person name="Cheng J.F."/>
            <person name="Goodwin L."/>
            <person name="Pitluck S."/>
            <person name="Liolios K."/>
            <person name="Ivanova N."/>
            <person name="Mavromatis K."/>
            <person name="Mikhailova N."/>
            <person name="Ovchinnikova G."/>
            <person name="Pati A."/>
            <person name="Chen A."/>
            <person name="Palaniappan K."/>
            <person name="Djao O.D."/>
            <person name="Land M."/>
            <person name="Hauser L."/>
            <person name="Chang Y.J."/>
            <person name="Jeffries C.D."/>
            <person name="Brettin T."/>
            <person name="Han C."/>
            <person name="Detter J.C."/>
            <person name="Rohde M."/>
            <person name="Goker M."/>
            <person name="Woyke T."/>
            <person name="Bristow J."/>
            <person name="Eisen J.A."/>
            <person name="Markowitz V."/>
            <person name="Hugenholtz P."/>
            <person name="Klenk H.P."/>
            <person name="Kyrpides N.C."/>
        </authorList>
    </citation>
    <scope>NUCLEOTIDE SEQUENCE [LARGE SCALE GENOMIC DNA]</scope>
    <source>
        <strain evidence="4">ATCC 19995 / DSM 43183 / JCM 3096 / KCTC 9072 / NBRC 15933 / NCIMB 10081 / Henssen B9</strain>
    </source>
</reference>
<proteinExistence type="inferred from homology"/>
<organism evidence="3 4">
    <name type="scientific">Thermomonospora curvata (strain ATCC 19995 / DSM 43183 / JCM 3096 / KCTC 9072 / NBRC 15933 / NCIMB 10081 / Henssen B9)</name>
    <dbReference type="NCBI Taxonomy" id="471852"/>
    <lineage>
        <taxon>Bacteria</taxon>
        <taxon>Bacillati</taxon>
        <taxon>Actinomycetota</taxon>
        <taxon>Actinomycetes</taxon>
        <taxon>Streptosporangiales</taxon>
        <taxon>Thermomonosporaceae</taxon>
        <taxon>Thermomonospora</taxon>
    </lineage>
</organism>
<evidence type="ECO:0000313" key="4">
    <source>
        <dbReference type="Proteomes" id="UP000001918"/>
    </source>
</evidence>
<dbReference type="Gene3D" id="3.40.50.450">
    <property type="match status" value="1"/>
</dbReference>
<dbReference type="Pfam" id="PF02481">
    <property type="entry name" value="DNA_processg_A"/>
    <property type="match status" value="1"/>
</dbReference>
<sequence>MVVPEEERRARATLCAIAEPGEILLGRIVARAGPCRALAVVRGEEPPPEGISITEGGRRRLAAWRARLQAADTEADLAVCAELGIRLVCPGDPEWPVTLDDLGDRRPYALWLRGPLDLRYSCLRSVAIVGARAASPYGVRIASELGAELADAGWTVVSGGALGIDAAAHRGTLAADGQTIAVFANGLDRFYPAGNEALFVEMLHKGLLVSESPPGTDPHRLRFLVRNRVIAALTRGTVVVEAAARSGALNTAVHARDLGRALMAVPGPVDSKVSVGCHKLLRDTPPARCVTTAAEVLEEVGRIGADLAPPPRGPVLPRDMLDPVTRSVLEALPARGAAGPAQIAVRAGVDLATATSRLGQLSAAGFIERAPGGWRLRRSAKLPSSPV</sequence>
<dbReference type="Proteomes" id="UP000001918">
    <property type="component" value="Chromosome"/>
</dbReference>
<dbReference type="eggNOG" id="COG1321">
    <property type="taxonomic scope" value="Bacteria"/>
</dbReference>
<dbReference type="AlphaFoldDB" id="D1AB10"/>
<dbReference type="PANTHER" id="PTHR43022">
    <property type="entry name" value="PROTEIN SMF"/>
    <property type="match status" value="1"/>
</dbReference>
<dbReference type="SUPFAM" id="SSF46785">
    <property type="entry name" value="Winged helix' DNA-binding domain"/>
    <property type="match status" value="1"/>
</dbReference>
<dbReference type="eggNOG" id="COG0758">
    <property type="taxonomic scope" value="Bacteria"/>
</dbReference>
<dbReference type="KEGG" id="tcu:Tcur_3415"/>
<name>D1AB10_THECD</name>
<gene>
    <name evidence="3" type="ordered locus">Tcur_3415</name>
</gene>